<dbReference type="InterPro" id="IPR010708">
    <property type="entry name" value="5'(3')-deoxyribonucleotidase"/>
</dbReference>
<dbReference type="CDD" id="cd02587">
    <property type="entry name" value="HAD_5-3dNT"/>
    <property type="match status" value="1"/>
</dbReference>
<accession>A0A1C3JXH7</accession>
<dbReference type="SFLD" id="SFLDS00003">
    <property type="entry name" value="Haloacid_Dehalogenase"/>
    <property type="match status" value="1"/>
</dbReference>
<dbReference type="STRING" id="1851544.ODI_01239"/>
<dbReference type="OrthoDB" id="6120213at2"/>
<dbReference type="InterPro" id="IPR023214">
    <property type="entry name" value="HAD_sf"/>
</dbReference>
<evidence type="ECO:0000313" key="5">
    <source>
        <dbReference type="Proteomes" id="UP000078558"/>
    </source>
</evidence>
<evidence type="ECO:0000313" key="3">
    <source>
        <dbReference type="EMBL" id="SBT23857.1"/>
    </source>
</evidence>
<feature type="active site" description="Nucleophile" evidence="2">
    <location>
        <position position="6"/>
    </location>
</feature>
<evidence type="ECO:0000313" key="4">
    <source>
        <dbReference type="EMBL" id="SOE49618.1"/>
    </source>
</evidence>
<dbReference type="RefSeq" id="WP_067749451.1">
    <property type="nucleotide sequence ID" value="NZ_LT907988.1"/>
</dbReference>
<dbReference type="GO" id="GO:0009223">
    <property type="term" value="P:pyrimidine deoxyribonucleotide catabolic process"/>
    <property type="evidence" value="ECO:0007669"/>
    <property type="project" value="TreeGrafter"/>
</dbReference>
<dbReference type="SFLD" id="SFLDG01145">
    <property type="entry name" value="C1.2.1"/>
    <property type="match status" value="1"/>
</dbReference>
<feature type="active site" description="Proton donor" evidence="2">
    <location>
        <position position="8"/>
    </location>
</feature>
<reference evidence="4 5" key="2">
    <citation type="submission" date="2017-08" db="EMBL/GenBank/DDBJ databases">
        <authorList>
            <person name="de Groot N.N."/>
        </authorList>
    </citation>
    <scope>NUCLEOTIDE SEQUENCE [LARGE SCALE GENOMIC DNA]</scope>
    <source>
        <strain evidence="4">Orrdi1</strain>
    </source>
</reference>
<protein>
    <submittedName>
        <fullName evidence="3">5'(3')-deoxyribonucleotidase</fullName>
    </submittedName>
</protein>
<dbReference type="GO" id="GO:0008253">
    <property type="term" value="F:5'-nucleotidase activity"/>
    <property type="evidence" value="ECO:0007669"/>
    <property type="project" value="InterPro"/>
</dbReference>
<dbReference type="InterPro" id="IPR036412">
    <property type="entry name" value="HAD-like_sf"/>
</dbReference>
<dbReference type="AlphaFoldDB" id="A0A1C3JXH7"/>
<evidence type="ECO:0000256" key="1">
    <source>
        <dbReference type="ARBA" id="ARBA00009589"/>
    </source>
</evidence>
<dbReference type="SFLD" id="SFLDG01126">
    <property type="entry name" value="C1.2:_Nucleotidase_Like"/>
    <property type="match status" value="1"/>
</dbReference>
<sequence>MLILLDQDGVLADFEHAFLDAWRARHPDIAPVEYEDRKSFHLLEDYPEALRAKAEAIYTAPGFIRTLPPVPGAIEAVRELLALGLDVRICSSPLRQYDHCVLEKYQWIEHHLGRDATERLILTRDKTLVQGDLLIDDRPGITGAARPRWQHILYDAPYNRQETGRQRLTWQNWRNVLAGALYHSDT</sequence>
<dbReference type="Gene3D" id="3.40.50.1000">
    <property type="entry name" value="HAD superfamily/HAD-like"/>
    <property type="match status" value="1"/>
</dbReference>
<organism evidence="3 5">
    <name type="scientific">Orrella dioscoreae</name>
    <dbReference type="NCBI Taxonomy" id="1851544"/>
    <lineage>
        <taxon>Bacteria</taxon>
        <taxon>Pseudomonadati</taxon>
        <taxon>Pseudomonadota</taxon>
        <taxon>Betaproteobacteria</taxon>
        <taxon>Burkholderiales</taxon>
        <taxon>Alcaligenaceae</taxon>
        <taxon>Orrella</taxon>
    </lineage>
</organism>
<dbReference type="PANTHER" id="PTHR16504">
    <property type="entry name" value="5'(3')-DEOXYRIBONUCLEOTIDASE"/>
    <property type="match status" value="1"/>
</dbReference>
<dbReference type="EMBL" id="FLRC01000003">
    <property type="protein sequence ID" value="SBT23857.1"/>
    <property type="molecule type" value="Genomic_DNA"/>
</dbReference>
<name>A0A1C3JXH7_9BURK</name>
<evidence type="ECO:0000256" key="2">
    <source>
        <dbReference type="PIRSR" id="PIRSR610708-1"/>
    </source>
</evidence>
<dbReference type="Pfam" id="PF06941">
    <property type="entry name" value="NT5C"/>
    <property type="match status" value="1"/>
</dbReference>
<proteinExistence type="inferred from homology"/>
<gene>
    <name evidence="3" type="ORF">ODI_01239</name>
    <name evidence="4" type="ORF">ODI_R2205</name>
</gene>
<dbReference type="Proteomes" id="UP000078558">
    <property type="component" value="Chromosome I"/>
</dbReference>
<dbReference type="KEGG" id="odi:ODI_R2205"/>
<keyword evidence="5" id="KW-1185">Reference proteome</keyword>
<dbReference type="EMBL" id="LT907988">
    <property type="protein sequence ID" value="SOE49618.1"/>
    <property type="molecule type" value="Genomic_DNA"/>
</dbReference>
<dbReference type="Gene3D" id="1.10.40.40">
    <property type="entry name" value="Deoxyribonucleotidase, domain 2"/>
    <property type="match status" value="1"/>
</dbReference>
<comment type="similarity">
    <text evidence="1">Belongs to the 5'(3')-deoxyribonucleotidase family.</text>
</comment>
<dbReference type="PANTHER" id="PTHR16504:SF4">
    <property type="entry name" value="5'(3')-DEOXYRIBONUCLEOTIDASE"/>
    <property type="match status" value="1"/>
</dbReference>
<dbReference type="SUPFAM" id="SSF56784">
    <property type="entry name" value="HAD-like"/>
    <property type="match status" value="1"/>
</dbReference>
<reference evidence="3 5" key="1">
    <citation type="submission" date="2016-06" db="EMBL/GenBank/DDBJ databases">
        <authorList>
            <person name="Kjaerup R.B."/>
            <person name="Dalgaard T.S."/>
            <person name="Juul-Madsen H.R."/>
        </authorList>
    </citation>
    <scope>NUCLEOTIDE SEQUENCE [LARGE SCALE GENOMIC DNA]</scope>
    <source>
        <strain evidence="3">Orrdi1</strain>
    </source>
</reference>